<feature type="region of interest" description="Disordered" evidence="1">
    <location>
        <begin position="300"/>
        <end position="323"/>
    </location>
</feature>
<reference evidence="2" key="2">
    <citation type="submission" date="2020-05" db="UniProtKB">
        <authorList>
            <consortium name="EnsemblMetazoa"/>
        </authorList>
    </citation>
    <scope>IDENTIFICATION</scope>
    <source>
        <strain evidence="2">USDA</strain>
    </source>
</reference>
<organism evidence="2 3">
    <name type="scientific">Stomoxys calcitrans</name>
    <name type="common">Stable fly</name>
    <name type="synonym">Conops calcitrans</name>
    <dbReference type="NCBI Taxonomy" id="35570"/>
    <lineage>
        <taxon>Eukaryota</taxon>
        <taxon>Metazoa</taxon>
        <taxon>Ecdysozoa</taxon>
        <taxon>Arthropoda</taxon>
        <taxon>Hexapoda</taxon>
        <taxon>Insecta</taxon>
        <taxon>Pterygota</taxon>
        <taxon>Neoptera</taxon>
        <taxon>Endopterygota</taxon>
        <taxon>Diptera</taxon>
        <taxon>Brachycera</taxon>
        <taxon>Muscomorpha</taxon>
        <taxon>Muscoidea</taxon>
        <taxon>Muscidae</taxon>
        <taxon>Stomoxys</taxon>
    </lineage>
</organism>
<proteinExistence type="predicted"/>
<accession>A0A1I8PBK3</accession>
<feature type="compositionally biased region" description="Low complexity" evidence="1">
    <location>
        <begin position="420"/>
        <end position="444"/>
    </location>
</feature>
<reference evidence="3" key="1">
    <citation type="submission" date="2015-05" db="EMBL/GenBank/DDBJ databases">
        <authorList>
            <person name="Wilson R.K."/>
            <person name="Warren W.C."/>
            <person name="Olafson P."/>
        </authorList>
    </citation>
    <scope>NUCLEOTIDE SEQUENCE [LARGE SCALE GENOMIC DNA]</scope>
    <source>
        <strain evidence="3">USDA</strain>
    </source>
</reference>
<dbReference type="AlphaFoldDB" id="A0A1I8PBK3"/>
<protein>
    <submittedName>
        <fullName evidence="2">Uncharacterized protein</fullName>
    </submittedName>
</protein>
<dbReference type="VEuPathDB" id="VectorBase:SCAU006595"/>
<feature type="compositionally biased region" description="Basic and acidic residues" evidence="1">
    <location>
        <begin position="312"/>
        <end position="323"/>
    </location>
</feature>
<keyword evidence="3" id="KW-1185">Reference proteome</keyword>
<feature type="region of interest" description="Disordered" evidence="1">
    <location>
        <begin position="115"/>
        <end position="139"/>
    </location>
</feature>
<name>A0A1I8PBK3_STOCA</name>
<dbReference type="EnsemblMetazoa" id="SCAU006595-RB">
    <property type="protein sequence ID" value="SCAU006595-PB"/>
    <property type="gene ID" value="SCAU006595"/>
</dbReference>
<evidence type="ECO:0000313" key="3">
    <source>
        <dbReference type="Proteomes" id="UP000095300"/>
    </source>
</evidence>
<sequence>MSIPRNRQTTNVAVSHIRPNRKCFSLYQIFLGLLVLLAISTRQAVCRPSHEDELLPAHFNVDEEYGDADNLEIHHVKLVDGIMEEDHPIIMYKEDFVDEDYVPAKNTTKRPRKYKDIAHRRRHRTTPSPDTESNEEFGEKSEKIYFDFLPETPLMVNENDDGVKHRRLHMKLVPLSEELKEAEEAAAADAAHDANAEPSKEELQKRPKKYHRRVRRDTTGQSGHVLRKRNPFFRQTSQNRADGQQEHTVQTHIIYIKHAVPGKKHNGLDIPVTKAPSKGDGTPISFDNRIAADENDRVVVSGGTSRPRTTRRPPEQSIFRDPRPENYDFSFMDNKNQPQATTVITPIYNRPVTTRPPESIFRDPSPENYDFSFMNNNNQQRTTTPRTPSMNRPVTTRPPESIFRDPSPENYDFSFMNPGSSASASSSSSSSSAAASPQSRPQSSEPAGISQCVWAIVNCCSNRNNQIRYSCFEQNGCYGAFWGLNPCAENVRDNFISYVADYYN</sequence>
<feature type="compositionally biased region" description="Basic residues" evidence="1">
    <location>
        <begin position="115"/>
        <end position="125"/>
    </location>
</feature>
<dbReference type="Proteomes" id="UP000095300">
    <property type="component" value="Unassembled WGS sequence"/>
</dbReference>
<feature type="compositionally biased region" description="Basic residues" evidence="1">
    <location>
        <begin position="206"/>
        <end position="215"/>
    </location>
</feature>
<dbReference type="OrthoDB" id="6350087at2759"/>
<feature type="compositionally biased region" description="Basic and acidic residues" evidence="1">
    <location>
        <begin position="190"/>
        <end position="205"/>
    </location>
</feature>
<evidence type="ECO:0000256" key="1">
    <source>
        <dbReference type="SAM" id="MobiDB-lite"/>
    </source>
</evidence>
<gene>
    <name evidence="2" type="primary">106084998</name>
</gene>
<dbReference type="STRING" id="35570.A0A1I8PBK3"/>
<feature type="region of interest" description="Disordered" evidence="1">
    <location>
        <begin position="350"/>
        <end position="445"/>
    </location>
</feature>
<feature type="compositionally biased region" description="Low complexity" evidence="1">
    <location>
        <begin position="375"/>
        <end position="388"/>
    </location>
</feature>
<dbReference type="EnsemblMetazoa" id="SCAU006595-RA">
    <property type="protein sequence ID" value="SCAU006595-PA"/>
    <property type="gene ID" value="SCAU006595"/>
</dbReference>
<feature type="region of interest" description="Disordered" evidence="1">
    <location>
        <begin position="183"/>
        <end position="221"/>
    </location>
</feature>
<evidence type="ECO:0000313" key="2">
    <source>
        <dbReference type="EnsemblMetazoa" id="SCAU006595-PA"/>
    </source>
</evidence>